<name>A0A518GQM2_9PLAN</name>
<feature type="region of interest" description="Disordered" evidence="1">
    <location>
        <begin position="31"/>
        <end position="59"/>
    </location>
</feature>
<protein>
    <submittedName>
        <fullName evidence="2">Uncharacterized protein</fullName>
    </submittedName>
</protein>
<evidence type="ECO:0000313" key="2">
    <source>
        <dbReference type="EMBL" id="QDV30906.1"/>
    </source>
</evidence>
<accession>A0A518GQM2</accession>
<evidence type="ECO:0000256" key="1">
    <source>
        <dbReference type="SAM" id="MobiDB-lite"/>
    </source>
</evidence>
<dbReference type="Proteomes" id="UP000315349">
    <property type="component" value="Chromosome"/>
</dbReference>
<gene>
    <name evidence="2" type="ORF">Spb1_28420</name>
</gene>
<dbReference type="AlphaFoldDB" id="A0A518GQM2"/>
<sequence length="59" mass="6686">MKTLLRQRRTHGGIDFGQVWGLFKLAIHQDPMEQHSSHDNCGHQQDVQGLLSEQSSCKA</sequence>
<evidence type="ECO:0000313" key="3">
    <source>
        <dbReference type="Proteomes" id="UP000315349"/>
    </source>
</evidence>
<dbReference type="EMBL" id="CP036299">
    <property type="protein sequence ID" value="QDV30906.1"/>
    <property type="molecule type" value="Genomic_DNA"/>
</dbReference>
<dbReference type="KEGG" id="peh:Spb1_28420"/>
<proteinExistence type="predicted"/>
<feature type="compositionally biased region" description="Polar residues" evidence="1">
    <location>
        <begin position="42"/>
        <end position="59"/>
    </location>
</feature>
<keyword evidence="3" id="KW-1185">Reference proteome</keyword>
<reference evidence="2 3" key="1">
    <citation type="submission" date="2019-02" db="EMBL/GenBank/DDBJ databases">
        <title>Deep-cultivation of Planctomycetes and their phenomic and genomic characterization uncovers novel biology.</title>
        <authorList>
            <person name="Wiegand S."/>
            <person name="Jogler M."/>
            <person name="Boedeker C."/>
            <person name="Pinto D."/>
            <person name="Vollmers J."/>
            <person name="Rivas-Marin E."/>
            <person name="Kohn T."/>
            <person name="Peeters S.H."/>
            <person name="Heuer A."/>
            <person name="Rast P."/>
            <person name="Oberbeckmann S."/>
            <person name="Bunk B."/>
            <person name="Jeske O."/>
            <person name="Meyerdierks A."/>
            <person name="Storesund J.E."/>
            <person name="Kallscheuer N."/>
            <person name="Luecker S."/>
            <person name="Lage O.M."/>
            <person name="Pohl T."/>
            <person name="Merkel B.J."/>
            <person name="Hornburger P."/>
            <person name="Mueller R.-W."/>
            <person name="Bruemmer F."/>
            <person name="Labrenz M."/>
            <person name="Spormann A.M."/>
            <person name="Op den Camp H."/>
            <person name="Overmann J."/>
            <person name="Amann R."/>
            <person name="Jetten M.S.M."/>
            <person name="Mascher T."/>
            <person name="Medema M.H."/>
            <person name="Devos D.P."/>
            <person name="Kaster A.-K."/>
            <person name="Ovreas L."/>
            <person name="Rohde M."/>
            <person name="Galperin M.Y."/>
            <person name="Jogler C."/>
        </authorList>
    </citation>
    <scope>NUCLEOTIDE SEQUENCE [LARGE SCALE GENOMIC DNA]</scope>
    <source>
        <strain evidence="2 3">Spb1</strain>
    </source>
</reference>
<feature type="compositionally biased region" description="Basic and acidic residues" evidence="1">
    <location>
        <begin position="31"/>
        <end position="41"/>
    </location>
</feature>
<organism evidence="2 3">
    <name type="scientific">Planctopirus ephydatiae</name>
    <dbReference type="NCBI Taxonomy" id="2528019"/>
    <lineage>
        <taxon>Bacteria</taxon>
        <taxon>Pseudomonadati</taxon>
        <taxon>Planctomycetota</taxon>
        <taxon>Planctomycetia</taxon>
        <taxon>Planctomycetales</taxon>
        <taxon>Planctomycetaceae</taxon>
        <taxon>Planctopirus</taxon>
    </lineage>
</organism>